<dbReference type="SMART" id="SM00105">
    <property type="entry name" value="ArfGap"/>
    <property type="match status" value="1"/>
</dbReference>
<feature type="compositionally biased region" description="Low complexity" evidence="6">
    <location>
        <begin position="365"/>
        <end position="396"/>
    </location>
</feature>
<dbReference type="AlphaFoldDB" id="A0AAJ6QT99"/>
<feature type="region of interest" description="Disordered" evidence="6">
    <location>
        <begin position="536"/>
        <end position="580"/>
    </location>
</feature>
<dbReference type="Pfam" id="PF01412">
    <property type="entry name" value="ArfGap"/>
    <property type="match status" value="1"/>
</dbReference>
<feature type="compositionally biased region" description="Low complexity" evidence="6">
    <location>
        <begin position="536"/>
        <end position="554"/>
    </location>
</feature>
<feature type="region of interest" description="Disordered" evidence="6">
    <location>
        <begin position="493"/>
        <end position="512"/>
    </location>
</feature>
<organism evidence="8 9">
    <name type="scientific">Galendromus occidentalis</name>
    <name type="common">western predatory mite</name>
    <dbReference type="NCBI Taxonomy" id="34638"/>
    <lineage>
        <taxon>Eukaryota</taxon>
        <taxon>Metazoa</taxon>
        <taxon>Ecdysozoa</taxon>
        <taxon>Arthropoda</taxon>
        <taxon>Chelicerata</taxon>
        <taxon>Arachnida</taxon>
        <taxon>Acari</taxon>
        <taxon>Parasitiformes</taxon>
        <taxon>Mesostigmata</taxon>
        <taxon>Gamasina</taxon>
        <taxon>Phytoseioidea</taxon>
        <taxon>Phytoseiidae</taxon>
        <taxon>Typhlodrominae</taxon>
        <taxon>Galendromus</taxon>
    </lineage>
</organism>
<dbReference type="GO" id="GO:0005096">
    <property type="term" value="F:GTPase activator activity"/>
    <property type="evidence" value="ECO:0007669"/>
    <property type="project" value="InterPro"/>
</dbReference>
<dbReference type="Proteomes" id="UP000694867">
    <property type="component" value="Unplaced"/>
</dbReference>
<evidence type="ECO:0000256" key="6">
    <source>
        <dbReference type="SAM" id="MobiDB-lite"/>
    </source>
</evidence>
<dbReference type="Gene3D" id="1.10.220.150">
    <property type="entry name" value="Arf GTPase activating protein"/>
    <property type="match status" value="1"/>
</dbReference>
<dbReference type="GO" id="GO:0005737">
    <property type="term" value="C:cytoplasm"/>
    <property type="evidence" value="ECO:0007669"/>
    <property type="project" value="TreeGrafter"/>
</dbReference>
<name>A0AAJ6QT99_9ACAR</name>
<dbReference type="PRINTS" id="PR00405">
    <property type="entry name" value="REVINTRACTNG"/>
</dbReference>
<feature type="compositionally biased region" description="Polar residues" evidence="6">
    <location>
        <begin position="555"/>
        <end position="575"/>
    </location>
</feature>
<keyword evidence="3 5" id="KW-0863">Zinc-finger</keyword>
<keyword evidence="1" id="KW-0479">Metal-binding</keyword>
<evidence type="ECO:0000256" key="5">
    <source>
        <dbReference type="PROSITE-ProRule" id="PRU00288"/>
    </source>
</evidence>
<dbReference type="GeneID" id="100908219"/>
<feature type="compositionally biased region" description="Polar residues" evidence="6">
    <location>
        <begin position="152"/>
        <end position="161"/>
    </location>
</feature>
<keyword evidence="8" id="KW-1185">Reference proteome</keyword>
<dbReference type="GO" id="GO:0008270">
    <property type="term" value="F:zinc ion binding"/>
    <property type="evidence" value="ECO:0007669"/>
    <property type="project" value="UniProtKB-KW"/>
</dbReference>
<dbReference type="PANTHER" id="PTHR46134:SF3">
    <property type="entry name" value="ARFGAP WITH FG REPEATS 1"/>
    <property type="match status" value="1"/>
</dbReference>
<evidence type="ECO:0000256" key="2">
    <source>
        <dbReference type="ARBA" id="ARBA00022737"/>
    </source>
</evidence>
<dbReference type="GO" id="GO:0016020">
    <property type="term" value="C:membrane"/>
    <property type="evidence" value="ECO:0007669"/>
    <property type="project" value="TreeGrafter"/>
</dbReference>
<evidence type="ECO:0000259" key="7">
    <source>
        <dbReference type="PROSITE" id="PS50115"/>
    </source>
</evidence>
<keyword evidence="2" id="KW-0677">Repeat</keyword>
<sequence>MAARSKRSADERRLAILREIANEGANRNCLECHQRGPTYVDMTIGSFVCTKCCGLLRGLNPPHRTKSITMTSFTDEEIDFIRNRGNEFNRYVYLGTYDERSNLEKESLREDHKIREFLVQKYERKRWFVDPEIAQHKMQLDRRQKAAAEQGVSLTGGSVSMPSKPPATFATRSQPVTPAGGELWSPLPSHSATSTSFAADMFGFSRDPAPMAVVGQPKSSTSSVPSRDIFDPFQSASSQALTTAISAPPKVQAKATANDFADFESAFGGPAPEIPPPAVHSQALPTMLPMRPTTEAVVTKDEPKTQVPQADRYAALAELDEMFSGQKTDTSTNFADSAKASDPWNNQQTSAVVPPSNPFSPSGPLPSSTTSTTNPWGSPAASQSSTAATTSPNPFAMANKSWGGTSPVLKDRITPTGAVMGVTSGLAGMQLNGQMTPSNGGWSNGSLPIGSNTFLQNTPRQVQNAFPVSWGAQPFVQNGLKQQQPQPDNWAVFGQHQQPQWPNGSATTPSTTTNNCWAGTNGANSTNFAEVWPQQIPNSASSPSIAARSTSPTANPTQPNKVLPQSLSLHSPFATSNGSSGISNGSRYVNPFAANGASGVSTAARVCSTSNPFL</sequence>
<evidence type="ECO:0000313" key="8">
    <source>
        <dbReference type="Proteomes" id="UP000694867"/>
    </source>
</evidence>
<gene>
    <name evidence="9" type="primary">LOC100908219</name>
</gene>
<evidence type="ECO:0000256" key="3">
    <source>
        <dbReference type="ARBA" id="ARBA00022771"/>
    </source>
</evidence>
<dbReference type="InterPro" id="IPR052248">
    <property type="entry name" value="Arf-GAP_FG-repeat_protein"/>
</dbReference>
<protein>
    <submittedName>
        <fullName evidence="9">Arf-GAP domain and FG repeat-containing protein 1</fullName>
    </submittedName>
</protein>
<feature type="domain" description="Arf-GAP" evidence="7">
    <location>
        <begin position="11"/>
        <end position="136"/>
    </location>
</feature>
<dbReference type="SUPFAM" id="SSF57863">
    <property type="entry name" value="ArfGap/RecO-like zinc finger"/>
    <property type="match status" value="1"/>
</dbReference>
<reference evidence="9" key="1">
    <citation type="submission" date="2025-08" db="UniProtKB">
        <authorList>
            <consortium name="RefSeq"/>
        </authorList>
    </citation>
    <scope>IDENTIFICATION</scope>
</reference>
<dbReference type="CDD" id="cd08838">
    <property type="entry name" value="ArfGap_AGFG"/>
    <property type="match status" value="1"/>
</dbReference>
<dbReference type="KEGG" id="goe:100908219"/>
<keyword evidence="4" id="KW-0862">Zinc</keyword>
<feature type="region of interest" description="Disordered" evidence="6">
    <location>
        <begin position="147"/>
        <end position="173"/>
    </location>
</feature>
<dbReference type="PROSITE" id="PS50115">
    <property type="entry name" value="ARFGAP"/>
    <property type="match status" value="1"/>
</dbReference>
<accession>A0AAJ6QT99</accession>
<evidence type="ECO:0000313" key="9">
    <source>
        <dbReference type="RefSeq" id="XP_003743133.1"/>
    </source>
</evidence>
<dbReference type="FunFam" id="1.10.220.150:FF:000005">
    <property type="entry name" value="Arf-GAP domain and FG repeat-containing protein 1"/>
    <property type="match status" value="1"/>
</dbReference>
<dbReference type="RefSeq" id="XP_003743133.1">
    <property type="nucleotide sequence ID" value="XM_003743085.2"/>
</dbReference>
<feature type="region of interest" description="Disordered" evidence="6">
    <location>
        <begin position="324"/>
        <end position="409"/>
    </location>
</feature>
<feature type="compositionally biased region" description="Polar residues" evidence="6">
    <location>
        <begin position="325"/>
        <end position="335"/>
    </location>
</feature>
<feature type="compositionally biased region" description="Pro residues" evidence="6">
    <location>
        <begin position="355"/>
        <end position="364"/>
    </location>
</feature>
<proteinExistence type="predicted"/>
<dbReference type="InterPro" id="IPR037278">
    <property type="entry name" value="ARFGAP/RecO"/>
</dbReference>
<evidence type="ECO:0000256" key="4">
    <source>
        <dbReference type="ARBA" id="ARBA00022833"/>
    </source>
</evidence>
<dbReference type="InterPro" id="IPR038508">
    <property type="entry name" value="ArfGAP_dom_sf"/>
</dbReference>
<evidence type="ECO:0000256" key="1">
    <source>
        <dbReference type="ARBA" id="ARBA00022723"/>
    </source>
</evidence>
<dbReference type="PANTHER" id="PTHR46134">
    <property type="entry name" value="DRONGO, ISOFORM F"/>
    <property type="match status" value="1"/>
</dbReference>
<dbReference type="CTD" id="33263"/>
<feature type="compositionally biased region" description="Polar residues" evidence="6">
    <location>
        <begin position="495"/>
        <end position="512"/>
    </location>
</feature>
<dbReference type="InterPro" id="IPR001164">
    <property type="entry name" value="ArfGAP_dom"/>
</dbReference>